<reference evidence="4" key="1">
    <citation type="journal article" date="2019" name="Int. J. Syst. Evol. Microbiol.">
        <title>The Global Catalogue of Microorganisms (GCM) 10K type strain sequencing project: providing services to taxonomists for standard genome sequencing and annotation.</title>
        <authorList>
            <consortium name="The Broad Institute Genomics Platform"/>
            <consortium name="The Broad Institute Genome Sequencing Center for Infectious Disease"/>
            <person name="Wu L."/>
            <person name="Ma J."/>
        </authorList>
    </citation>
    <scope>NUCLEOTIDE SEQUENCE [LARGE SCALE GENOMIC DNA]</scope>
    <source>
        <strain evidence="4">CCUG 49679</strain>
    </source>
</reference>
<proteinExistence type="predicted"/>
<feature type="region of interest" description="Disordered" evidence="1">
    <location>
        <begin position="82"/>
        <end position="137"/>
    </location>
</feature>
<protein>
    <recommendedName>
        <fullName evidence="5">Anti-sigma factor</fullName>
    </recommendedName>
</protein>
<keyword evidence="2" id="KW-0472">Membrane</keyword>
<comment type="caution">
    <text evidence="3">The sequence shown here is derived from an EMBL/GenBank/DDBJ whole genome shotgun (WGS) entry which is preliminary data.</text>
</comment>
<gene>
    <name evidence="3" type="ORF">ACFPVY_10100</name>
</gene>
<evidence type="ECO:0000256" key="2">
    <source>
        <dbReference type="SAM" id="Phobius"/>
    </source>
</evidence>
<keyword evidence="2" id="KW-0812">Transmembrane</keyword>
<accession>A0ABW1PPX8</accession>
<keyword evidence="4" id="KW-1185">Reference proteome</keyword>
<evidence type="ECO:0000313" key="4">
    <source>
        <dbReference type="Proteomes" id="UP001596287"/>
    </source>
</evidence>
<evidence type="ECO:0008006" key="5">
    <source>
        <dbReference type="Google" id="ProtNLM"/>
    </source>
</evidence>
<sequence>MEPNKLENSFREQLNKREIRPSEMAWDRLDAMLSIAENKKPKKRTWMYIAASFLGFILIGSLFFSQSETEIKTNNAVVVQENTESQSENTSQKESSPVSSSTITAVKPNQNAIASVTTSSKKGSNASKENSSISQKGTEEVQIIEEKAISDVKQNKYIESESLLAEAETKLQSESIKSSVAKSGVKVNSKNLLNSVEGELDDTFRERVVRSIGKNYETVKSSLATRNQE</sequence>
<name>A0ABW1PPX8_9FLAO</name>
<dbReference type="RefSeq" id="WP_379791870.1">
    <property type="nucleotide sequence ID" value="NZ_JBHSQB010000007.1"/>
</dbReference>
<dbReference type="Proteomes" id="UP001596287">
    <property type="component" value="Unassembled WGS sequence"/>
</dbReference>
<dbReference type="EMBL" id="JBHSQB010000007">
    <property type="protein sequence ID" value="MFC6096995.1"/>
    <property type="molecule type" value="Genomic_DNA"/>
</dbReference>
<keyword evidence="2" id="KW-1133">Transmembrane helix</keyword>
<evidence type="ECO:0000256" key="1">
    <source>
        <dbReference type="SAM" id="MobiDB-lite"/>
    </source>
</evidence>
<feature type="compositionally biased region" description="Polar residues" evidence="1">
    <location>
        <begin position="82"/>
        <end position="136"/>
    </location>
</feature>
<feature type="transmembrane region" description="Helical" evidence="2">
    <location>
        <begin position="45"/>
        <end position="64"/>
    </location>
</feature>
<organism evidence="3 4">
    <name type="scientific">Flavobacterium qiangtangense</name>
    <dbReference type="NCBI Taxonomy" id="1442595"/>
    <lineage>
        <taxon>Bacteria</taxon>
        <taxon>Pseudomonadati</taxon>
        <taxon>Bacteroidota</taxon>
        <taxon>Flavobacteriia</taxon>
        <taxon>Flavobacteriales</taxon>
        <taxon>Flavobacteriaceae</taxon>
        <taxon>Flavobacterium</taxon>
    </lineage>
</organism>
<evidence type="ECO:0000313" key="3">
    <source>
        <dbReference type="EMBL" id="MFC6096995.1"/>
    </source>
</evidence>